<organism evidence="2">
    <name type="scientific">Corethron hystrix</name>
    <dbReference type="NCBI Taxonomy" id="216773"/>
    <lineage>
        <taxon>Eukaryota</taxon>
        <taxon>Sar</taxon>
        <taxon>Stramenopiles</taxon>
        <taxon>Ochrophyta</taxon>
        <taxon>Bacillariophyta</taxon>
        <taxon>Coscinodiscophyceae</taxon>
        <taxon>Corethrophycidae</taxon>
        <taxon>Corethrales</taxon>
        <taxon>Corethraceae</taxon>
        <taxon>Corethron</taxon>
    </lineage>
</organism>
<name>A0A7S1FVB8_9STRA</name>
<feature type="signal peptide" evidence="1">
    <location>
        <begin position="1"/>
        <end position="21"/>
    </location>
</feature>
<accession>A0A7S1FVB8</accession>
<evidence type="ECO:0000256" key="1">
    <source>
        <dbReference type="SAM" id="SignalP"/>
    </source>
</evidence>
<proteinExistence type="predicted"/>
<evidence type="ECO:0000313" key="2">
    <source>
        <dbReference type="EMBL" id="CAD8890606.1"/>
    </source>
</evidence>
<keyword evidence="1" id="KW-0732">Signal</keyword>
<dbReference type="AlphaFoldDB" id="A0A7S1FVB8"/>
<reference evidence="2" key="1">
    <citation type="submission" date="2021-01" db="EMBL/GenBank/DDBJ databases">
        <authorList>
            <person name="Corre E."/>
            <person name="Pelletier E."/>
            <person name="Niang G."/>
            <person name="Scheremetjew M."/>
            <person name="Finn R."/>
            <person name="Kale V."/>
            <person name="Holt S."/>
            <person name="Cochrane G."/>
            <person name="Meng A."/>
            <person name="Brown T."/>
            <person name="Cohen L."/>
        </authorList>
    </citation>
    <scope>NUCLEOTIDE SEQUENCE</scope>
    <source>
        <strain evidence="2">308</strain>
    </source>
</reference>
<feature type="chain" id="PRO_5030565615" evidence="1">
    <location>
        <begin position="22"/>
        <end position="259"/>
    </location>
</feature>
<dbReference type="EMBL" id="HBFR01024863">
    <property type="protein sequence ID" value="CAD8890606.1"/>
    <property type="molecule type" value="Transcribed_RNA"/>
</dbReference>
<protein>
    <submittedName>
        <fullName evidence="2">Uncharacterized protein</fullName>
    </submittedName>
</protein>
<gene>
    <name evidence="2" type="ORF">CHYS00102_LOCUS17811</name>
</gene>
<sequence>MILRPILQFVSCMSVLPLTSAFVARSTSSVRSARDVPVKRTATHVSSASPKLVDPARRDDHYGAPMNVARYLLDLHDTESVFDFCGGMMFQLVLSDKLHRHLSGVARDGERGHDQPVIFNSSEARMAQIPNYSRSADADNVRFFHGREIRKVSDATGGMGFVLQLSHATDDDEGWTLAEVAGYDGWAHDVGRTWRAGDRLEEEGFQNFKKMFGTEAFALHHRFYLHFDGNKRMWLSAEDGCEGTPSSPSFFSNLMSKLG</sequence>